<dbReference type="OrthoDB" id="1738433at2759"/>
<protein>
    <submittedName>
        <fullName evidence="5">Putative chromatin-remodeling complex ATPase chain</fullName>
    </submittedName>
</protein>
<sequence length="264" mass="28664">MAAAHAEHAASRERQLQRGLAAVRFQHSPGGRGGGGVGTGRATMSMVDDPDFVGGDDDDDLAEANQIGGDDEVGDEDAATQSEPEEEDVDYAPELGDDNTILSPAKRDVARAELERLKTQAKQKKEMLERMREQQNQLASMGEAERAKTRVNFLLKQAELFQHFASDSAVKEAKKSYSYCRIDGNTGGDDRDNMIEEYNRPNSSKFIFLLSTRAGGLGINLATADVVVLYDRTVAGRRGLGRGPLQRRQAADPDPARARAAARG</sequence>
<dbReference type="Pfam" id="PF00271">
    <property type="entry name" value="Helicase_C"/>
    <property type="match status" value="1"/>
</dbReference>
<evidence type="ECO:0000313" key="5">
    <source>
        <dbReference type="EMBL" id="PNH02365.1"/>
    </source>
</evidence>
<dbReference type="CDD" id="cd18793">
    <property type="entry name" value="SF2_C_SNF"/>
    <property type="match status" value="1"/>
</dbReference>
<dbReference type="PANTHER" id="PTHR10799">
    <property type="entry name" value="SNF2/RAD54 HELICASE FAMILY"/>
    <property type="match status" value="1"/>
</dbReference>
<gene>
    <name evidence="5" type="ORF">TSOC_011671</name>
</gene>
<dbReference type="EMBL" id="PGGS01000669">
    <property type="protein sequence ID" value="PNH02365.1"/>
    <property type="molecule type" value="Genomic_DNA"/>
</dbReference>
<evidence type="ECO:0000256" key="2">
    <source>
        <dbReference type="SAM" id="Coils"/>
    </source>
</evidence>
<keyword evidence="1" id="KW-0378">Hydrolase</keyword>
<reference evidence="5 6" key="1">
    <citation type="journal article" date="2017" name="Mol. Biol. Evol.">
        <title>The 4-celled Tetrabaena socialis nuclear genome reveals the essential components for genetic control of cell number at the origin of multicellularity in the volvocine lineage.</title>
        <authorList>
            <person name="Featherston J."/>
            <person name="Arakaki Y."/>
            <person name="Hanschen E.R."/>
            <person name="Ferris P.J."/>
            <person name="Michod R.E."/>
            <person name="Olson B.J.S.C."/>
            <person name="Nozaki H."/>
            <person name="Durand P.M."/>
        </authorList>
    </citation>
    <scope>NUCLEOTIDE SEQUENCE [LARGE SCALE GENOMIC DNA]</scope>
    <source>
        <strain evidence="5 6">NIES-571</strain>
    </source>
</reference>
<dbReference type="AlphaFoldDB" id="A0A2J7ZQ22"/>
<feature type="compositionally biased region" description="Gly residues" evidence="3">
    <location>
        <begin position="30"/>
        <end position="39"/>
    </location>
</feature>
<comment type="caution">
    <text evidence="5">The sequence shown here is derived from an EMBL/GenBank/DDBJ whole genome shotgun (WGS) entry which is preliminary data.</text>
</comment>
<dbReference type="SMART" id="SM00490">
    <property type="entry name" value="HELICc"/>
    <property type="match status" value="1"/>
</dbReference>
<feature type="compositionally biased region" description="Acidic residues" evidence="3">
    <location>
        <begin position="69"/>
        <end position="97"/>
    </location>
</feature>
<proteinExistence type="predicted"/>
<dbReference type="InterPro" id="IPR027417">
    <property type="entry name" value="P-loop_NTPase"/>
</dbReference>
<evidence type="ECO:0000313" key="6">
    <source>
        <dbReference type="Proteomes" id="UP000236333"/>
    </source>
</evidence>
<accession>A0A2J7ZQ22</accession>
<evidence type="ECO:0000256" key="3">
    <source>
        <dbReference type="SAM" id="MobiDB-lite"/>
    </source>
</evidence>
<feature type="region of interest" description="Disordered" evidence="3">
    <location>
        <begin position="1"/>
        <end position="104"/>
    </location>
</feature>
<keyword evidence="6" id="KW-1185">Reference proteome</keyword>
<dbReference type="Proteomes" id="UP000236333">
    <property type="component" value="Unassembled WGS sequence"/>
</dbReference>
<dbReference type="InterPro" id="IPR049730">
    <property type="entry name" value="SNF2/RAD54-like_C"/>
</dbReference>
<evidence type="ECO:0000256" key="1">
    <source>
        <dbReference type="ARBA" id="ARBA00022801"/>
    </source>
</evidence>
<feature type="compositionally biased region" description="Acidic residues" evidence="3">
    <location>
        <begin position="48"/>
        <end position="62"/>
    </location>
</feature>
<keyword evidence="2" id="KW-0175">Coiled coil</keyword>
<feature type="domain" description="Helicase C-terminal" evidence="4">
    <location>
        <begin position="123"/>
        <end position="264"/>
    </location>
</feature>
<evidence type="ECO:0000259" key="4">
    <source>
        <dbReference type="PROSITE" id="PS51194"/>
    </source>
</evidence>
<dbReference type="InterPro" id="IPR001650">
    <property type="entry name" value="Helicase_C-like"/>
</dbReference>
<feature type="compositionally biased region" description="Basic and acidic residues" evidence="3">
    <location>
        <begin position="1"/>
        <end position="16"/>
    </location>
</feature>
<dbReference type="Gene3D" id="3.40.50.300">
    <property type="entry name" value="P-loop containing nucleotide triphosphate hydrolases"/>
    <property type="match status" value="1"/>
</dbReference>
<dbReference type="SUPFAM" id="SSF52540">
    <property type="entry name" value="P-loop containing nucleoside triphosphate hydrolases"/>
    <property type="match status" value="1"/>
</dbReference>
<dbReference type="GO" id="GO:0016787">
    <property type="term" value="F:hydrolase activity"/>
    <property type="evidence" value="ECO:0007669"/>
    <property type="project" value="UniProtKB-KW"/>
</dbReference>
<dbReference type="PROSITE" id="PS51194">
    <property type="entry name" value="HELICASE_CTER"/>
    <property type="match status" value="1"/>
</dbReference>
<feature type="region of interest" description="Disordered" evidence="3">
    <location>
        <begin position="240"/>
        <end position="264"/>
    </location>
</feature>
<organism evidence="5 6">
    <name type="scientific">Tetrabaena socialis</name>
    <dbReference type="NCBI Taxonomy" id="47790"/>
    <lineage>
        <taxon>Eukaryota</taxon>
        <taxon>Viridiplantae</taxon>
        <taxon>Chlorophyta</taxon>
        <taxon>core chlorophytes</taxon>
        <taxon>Chlorophyceae</taxon>
        <taxon>CS clade</taxon>
        <taxon>Chlamydomonadales</taxon>
        <taxon>Tetrabaenaceae</taxon>
        <taxon>Tetrabaena</taxon>
    </lineage>
</organism>
<name>A0A2J7ZQ22_9CHLO</name>
<feature type="coiled-coil region" evidence="2">
    <location>
        <begin position="107"/>
        <end position="144"/>
    </location>
</feature>